<reference evidence="5" key="1">
    <citation type="submission" date="2020-08" db="EMBL/GenBank/DDBJ databases">
        <title>Pontibacter sp. SD6 16S ribosomal RNA gene Genome sequencing and assembly.</title>
        <authorList>
            <person name="Kang M."/>
        </authorList>
    </citation>
    <scope>NUCLEOTIDE SEQUENCE</scope>
    <source>
        <strain evidence="5">SD6</strain>
    </source>
</reference>
<organism evidence="5 6">
    <name type="scientific">Pontibacter cellulosilyticus</name>
    <dbReference type="NCBI Taxonomy" id="1720253"/>
    <lineage>
        <taxon>Bacteria</taxon>
        <taxon>Pseudomonadati</taxon>
        <taxon>Bacteroidota</taxon>
        <taxon>Cytophagia</taxon>
        <taxon>Cytophagales</taxon>
        <taxon>Hymenobacteraceae</taxon>
        <taxon>Pontibacter</taxon>
    </lineage>
</organism>
<comment type="caution">
    <text evidence="5">The sequence shown here is derived from an EMBL/GenBank/DDBJ whole genome shotgun (WGS) entry which is preliminary data.</text>
</comment>
<dbReference type="PANTHER" id="PTHR43280:SF2">
    <property type="entry name" value="HTH-TYPE TRANSCRIPTIONAL REGULATOR EXSA"/>
    <property type="match status" value="1"/>
</dbReference>
<protein>
    <submittedName>
        <fullName evidence="5">Helix-turn-helix transcriptional regulator</fullName>
    </submittedName>
</protein>
<dbReference type="PANTHER" id="PTHR43280">
    <property type="entry name" value="ARAC-FAMILY TRANSCRIPTIONAL REGULATOR"/>
    <property type="match status" value="1"/>
</dbReference>
<dbReference type="GO" id="GO:0043565">
    <property type="term" value="F:sequence-specific DNA binding"/>
    <property type="evidence" value="ECO:0007669"/>
    <property type="project" value="InterPro"/>
</dbReference>
<keyword evidence="6" id="KW-1185">Reference proteome</keyword>
<dbReference type="Gene3D" id="1.10.10.60">
    <property type="entry name" value="Homeodomain-like"/>
    <property type="match status" value="1"/>
</dbReference>
<sequence length="259" mass="29873">MDSVVIKPKESLADYVELIYSNEAEEFNYHGLSSPSINSEIFFSFGDYFSFANYSIEKGTTELSSISKNQLYAIPVNAKGYHSTSGIILKPWAFLYINAIDGKSTYHLSQQTIISELKKQLVHLEKDLKISSMEDKSKILYSFVKNKISFKEINPTFTKIYSAINAFDKNVMKIEDLVAFSHISQKTFIEIFKAHIGINPLKYLQFRAIEYSLKKLQDPYLTLSQIALDSGFYDQSHFNRVFKGFMQMTPNQYRLMQND</sequence>
<evidence type="ECO:0000256" key="3">
    <source>
        <dbReference type="ARBA" id="ARBA00023163"/>
    </source>
</evidence>
<dbReference type="InterPro" id="IPR009057">
    <property type="entry name" value="Homeodomain-like_sf"/>
</dbReference>
<dbReference type="AlphaFoldDB" id="A0A923N416"/>
<accession>A0A923N416</accession>
<feature type="domain" description="HTH araC/xylS-type" evidence="4">
    <location>
        <begin position="158"/>
        <end position="256"/>
    </location>
</feature>
<evidence type="ECO:0000256" key="2">
    <source>
        <dbReference type="ARBA" id="ARBA00023125"/>
    </source>
</evidence>
<dbReference type="PROSITE" id="PS01124">
    <property type="entry name" value="HTH_ARAC_FAMILY_2"/>
    <property type="match status" value="1"/>
</dbReference>
<dbReference type="PRINTS" id="PR00032">
    <property type="entry name" value="HTHARAC"/>
</dbReference>
<evidence type="ECO:0000313" key="5">
    <source>
        <dbReference type="EMBL" id="MBC5991774.1"/>
    </source>
</evidence>
<dbReference type="RefSeq" id="WP_187065760.1">
    <property type="nucleotide sequence ID" value="NZ_JACRVF010000001.1"/>
</dbReference>
<proteinExistence type="predicted"/>
<dbReference type="GO" id="GO:0003700">
    <property type="term" value="F:DNA-binding transcription factor activity"/>
    <property type="evidence" value="ECO:0007669"/>
    <property type="project" value="InterPro"/>
</dbReference>
<dbReference type="SUPFAM" id="SSF46689">
    <property type="entry name" value="Homeodomain-like"/>
    <property type="match status" value="1"/>
</dbReference>
<dbReference type="Pfam" id="PF12833">
    <property type="entry name" value="HTH_18"/>
    <property type="match status" value="1"/>
</dbReference>
<dbReference type="InterPro" id="IPR018060">
    <property type="entry name" value="HTH_AraC"/>
</dbReference>
<keyword evidence="1" id="KW-0805">Transcription regulation</keyword>
<keyword evidence="2" id="KW-0238">DNA-binding</keyword>
<gene>
    <name evidence="5" type="ORF">H8S84_02875</name>
</gene>
<dbReference type="InterPro" id="IPR020449">
    <property type="entry name" value="Tscrpt_reg_AraC-type_HTH"/>
</dbReference>
<evidence type="ECO:0000259" key="4">
    <source>
        <dbReference type="PROSITE" id="PS01124"/>
    </source>
</evidence>
<dbReference type="EMBL" id="JACRVF010000001">
    <property type="protein sequence ID" value="MBC5991774.1"/>
    <property type="molecule type" value="Genomic_DNA"/>
</dbReference>
<keyword evidence="3" id="KW-0804">Transcription</keyword>
<evidence type="ECO:0000256" key="1">
    <source>
        <dbReference type="ARBA" id="ARBA00023015"/>
    </source>
</evidence>
<dbReference type="SMART" id="SM00342">
    <property type="entry name" value="HTH_ARAC"/>
    <property type="match status" value="1"/>
</dbReference>
<name>A0A923N416_9BACT</name>
<evidence type="ECO:0000313" key="6">
    <source>
        <dbReference type="Proteomes" id="UP000603640"/>
    </source>
</evidence>
<dbReference type="Proteomes" id="UP000603640">
    <property type="component" value="Unassembled WGS sequence"/>
</dbReference>